<gene>
    <name evidence="2" type="ORF">A2786_03630</name>
</gene>
<feature type="transmembrane region" description="Helical" evidence="1">
    <location>
        <begin position="123"/>
        <end position="140"/>
    </location>
</feature>
<feature type="transmembrane region" description="Helical" evidence="1">
    <location>
        <begin position="675"/>
        <end position="697"/>
    </location>
</feature>
<feature type="transmembrane region" description="Helical" evidence="1">
    <location>
        <begin position="222"/>
        <end position="242"/>
    </location>
</feature>
<evidence type="ECO:0000256" key="1">
    <source>
        <dbReference type="SAM" id="Phobius"/>
    </source>
</evidence>
<comment type="caution">
    <text evidence="2">The sequence shown here is derived from an EMBL/GenBank/DDBJ whole genome shotgun (WGS) entry which is preliminary data.</text>
</comment>
<evidence type="ECO:0008006" key="4">
    <source>
        <dbReference type="Google" id="ProtNLM"/>
    </source>
</evidence>
<proteinExistence type="predicted"/>
<keyword evidence="1" id="KW-0472">Membrane</keyword>
<feature type="transmembrane region" description="Helical" evidence="1">
    <location>
        <begin position="718"/>
        <end position="736"/>
    </location>
</feature>
<feature type="transmembrane region" description="Helical" evidence="1">
    <location>
        <begin position="321"/>
        <end position="342"/>
    </location>
</feature>
<evidence type="ECO:0000313" key="3">
    <source>
        <dbReference type="Proteomes" id="UP000179233"/>
    </source>
</evidence>
<dbReference type="Proteomes" id="UP000179233">
    <property type="component" value="Unassembled WGS sequence"/>
</dbReference>
<sequence length="903" mass="103213">MKKAREKKIQWLILSALLSFLIIWPLFRQGFWQSDDGEWMVIRFSAFHESLRDGHFPVRWTQRLNHSYGYPVFNFLYPLPFYLAEIPRLLGFGFVDSIKVIVGASVMAGAIGMYLFAKKWGHFAAFIASLVYIVAPYRTFLLYERGSLGESVALAAVPFIFWFSDRLLRLKNWISVILLGISYAALIMSHNIIAALFTPLLLLYMFTIILKSKEKLYALRSTLYAILLGLSLSAFFWMPALWDLQYTREPQTQVSEYAAYFLSGMKLLGMLGIVPVGFILLGLLKRNLFFPILGLLAVFFMHPISSAVVGVFPWIEKIQFPWRLSTVFLFTSAVTAAQVFATPGITRKLRWVAFVFVSIALLTSVLPSTTNIRYINRPEGFYTTNDDTTTVKKEFTPIWVRQDPTNKADRPFEIFATQGSYEVLDQELKTGNYYLQLRLREPARLRFYTHYFPGWKLYVDDEAVAPDPDKTEGLLEVNLSPGTNDQRIVKALFERTPVRSMAEWISLVSMLIVLVLAVINRFPGSNWTKRIGIVVGVFAMANIGFFILTNLPTYRQKFDPVQMESAYLNSQWVNPDARTSKAIGDSGLYTWAGWAYLHGKNPVLINPEMPPLGKYIIGLMLIVTMRPAMVGFILASFALTTHFVLARYILKDIWLALTATALLSLEPVMHNLLNITMLDGLQVSFLNLTLLFFLKGLKQARWFALASLMLGGVAATKFYVSAAVVIIALTGFLILFNKWQKLVFFLLSLPIAGIVHIASYAIFFIQGNTIRSYFGAQKWIYEFYRQGNVGTVPLGSYWLLVLFNRWRIWFGQQWGMFTTIKSNLWRISWPINLLAALVAVVSWMKKRLPEEFGVLVVWLAVYSVFLTFIIGWPHYMLLFLPYSYILLVQLGKLYGPKLIKLVS</sequence>
<accession>A0A1G1VT30</accession>
<feature type="transmembrane region" description="Helical" evidence="1">
    <location>
        <begin position="192"/>
        <end position="210"/>
    </location>
</feature>
<reference evidence="2 3" key="1">
    <citation type="journal article" date="2016" name="Nat. Commun.">
        <title>Thousands of microbial genomes shed light on interconnected biogeochemical processes in an aquifer system.</title>
        <authorList>
            <person name="Anantharaman K."/>
            <person name="Brown C.T."/>
            <person name="Hug L.A."/>
            <person name="Sharon I."/>
            <person name="Castelle C.J."/>
            <person name="Probst A.J."/>
            <person name="Thomas B.C."/>
            <person name="Singh A."/>
            <person name="Wilkins M.J."/>
            <person name="Karaoz U."/>
            <person name="Brodie E.L."/>
            <person name="Williams K.H."/>
            <person name="Hubbard S.S."/>
            <person name="Banfield J.F."/>
        </authorList>
    </citation>
    <scope>NUCLEOTIDE SEQUENCE [LARGE SCALE GENOMIC DNA]</scope>
</reference>
<feature type="transmembrane region" description="Helical" evidence="1">
    <location>
        <begin position="288"/>
        <end position="315"/>
    </location>
</feature>
<dbReference type="EMBL" id="MHCJ01000003">
    <property type="protein sequence ID" value="OGY18563.1"/>
    <property type="molecule type" value="Genomic_DNA"/>
</dbReference>
<protein>
    <recommendedName>
        <fullName evidence="4">Glycosyltransferase RgtA/B/C/D-like domain-containing protein</fullName>
    </recommendedName>
</protein>
<keyword evidence="1" id="KW-1133">Transmembrane helix</keyword>
<name>A0A1G1VT30_9BACT</name>
<dbReference type="AlphaFoldDB" id="A0A1G1VT30"/>
<evidence type="ECO:0000313" key="2">
    <source>
        <dbReference type="EMBL" id="OGY18563.1"/>
    </source>
</evidence>
<feature type="transmembrane region" description="Helical" evidence="1">
    <location>
        <begin position="742"/>
        <end position="765"/>
    </location>
</feature>
<organism evidence="2 3">
    <name type="scientific">Candidatus Chisholmbacteria bacterium RIFCSPHIGHO2_01_FULL_52_32</name>
    <dbReference type="NCBI Taxonomy" id="1797591"/>
    <lineage>
        <taxon>Bacteria</taxon>
        <taxon>Candidatus Chisholmiibacteriota</taxon>
    </lineage>
</organism>
<feature type="transmembrane region" description="Helical" evidence="1">
    <location>
        <begin position="349"/>
        <end position="367"/>
    </location>
</feature>
<feature type="transmembrane region" description="Helical" evidence="1">
    <location>
        <begin position="786"/>
        <end position="804"/>
    </location>
</feature>
<feature type="transmembrane region" description="Helical" evidence="1">
    <location>
        <begin position="824"/>
        <end position="843"/>
    </location>
</feature>
<keyword evidence="1" id="KW-0812">Transmembrane</keyword>
<feature type="transmembrane region" description="Helical" evidence="1">
    <location>
        <begin position="852"/>
        <end position="870"/>
    </location>
</feature>
<feature type="transmembrane region" description="Helical" evidence="1">
    <location>
        <begin position="146"/>
        <end position="163"/>
    </location>
</feature>
<feature type="transmembrane region" description="Helical" evidence="1">
    <location>
        <begin position="501"/>
        <end position="519"/>
    </location>
</feature>
<feature type="transmembrane region" description="Helical" evidence="1">
    <location>
        <begin position="170"/>
        <end position="186"/>
    </location>
</feature>
<feature type="transmembrane region" description="Helical" evidence="1">
    <location>
        <begin position="652"/>
        <end position="669"/>
    </location>
</feature>
<feature type="transmembrane region" description="Helical" evidence="1">
    <location>
        <begin position="615"/>
        <end position="640"/>
    </location>
</feature>
<feature type="transmembrane region" description="Helical" evidence="1">
    <location>
        <begin position="97"/>
        <end position="116"/>
    </location>
</feature>
<feature type="transmembrane region" description="Helical" evidence="1">
    <location>
        <begin position="257"/>
        <end position="281"/>
    </location>
</feature>
<feature type="transmembrane region" description="Helical" evidence="1">
    <location>
        <begin position="531"/>
        <end position="551"/>
    </location>
</feature>